<evidence type="ECO:0000259" key="2">
    <source>
        <dbReference type="Pfam" id="PF04230"/>
    </source>
</evidence>
<dbReference type="EMBL" id="LMXB01000025">
    <property type="protein sequence ID" value="KUO21244.1"/>
    <property type="molecule type" value="Genomic_DNA"/>
</dbReference>
<gene>
    <name evidence="3" type="ORF">AQJ91_09710</name>
</gene>
<keyword evidence="3" id="KW-0808">Transferase</keyword>
<proteinExistence type="predicted"/>
<dbReference type="OrthoDB" id="9767435at2"/>
<reference evidence="3 4" key="1">
    <citation type="submission" date="2015-10" db="EMBL/GenBank/DDBJ databases">
        <title>Draft genome sequence of Streptomyces sp. RV15, isolated from a marine sponge.</title>
        <authorList>
            <person name="Ruckert C."/>
            <person name="Abdelmohsen U.R."/>
            <person name="Winkler A."/>
            <person name="Hentschel U."/>
            <person name="Kalinowski J."/>
            <person name="Kampfer P."/>
            <person name="Glaeser S."/>
        </authorList>
    </citation>
    <scope>NUCLEOTIDE SEQUENCE [LARGE SCALE GENOMIC DNA]</scope>
    <source>
        <strain evidence="3 4">RV15</strain>
    </source>
</reference>
<feature type="coiled-coil region" evidence="1">
    <location>
        <begin position="404"/>
        <end position="470"/>
    </location>
</feature>
<dbReference type="InterPro" id="IPR007345">
    <property type="entry name" value="Polysacch_pyruvyl_Trfase"/>
</dbReference>
<evidence type="ECO:0000256" key="1">
    <source>
        <dbReference type="SAM" id="Coils"/>
    </source>
</evidence>
<protein>
    <submittedName>
        <fullName evidence="3">Polysaccharide pyruvyl transferase</fullName>
    </submittedName>
</protein>
<dbReference type="Proteomes" id="UP000053260">
    <property type="component" value="Unassembled WGS sequence"/>
</dbReference>
<organism evidence="3 4">
    <name type="scientific">Streptomyces dysideae</name>
    <dbReference type="NCBI Taxonomy" id="909626"/>
    <lineage>
        <taxon>Bacteria</taxon>
        <taxon>Bacillati</taxon>
        <taxon>Actinomycetota</taxon>
        <taxon>Actinomycetes</taxon>
        <taxon>Kitasatosporales</taxon>
        <taxon>Streptomycetaceae</taxon>
        <taxon>Streptomyces</taxon>
    </lineage>
</organism>
<evidence type="ECO:0000313" key="4">
    <source>
        <dbReference type="Proteomes" id="UP000053260"/>
    </source>
</evidence>
<dbReference type="Pfam" id="PF04230">
    <property type="entry name" value="PS_pyruv_trans"/>
    <property type="match status" value="1"/>
</dbReference>
<evidence type="ECO:0000313" key="3">
    <source>
        <dbReference type="EMBL" id="KUO21244.1"/>
    </source>
</evidence>
<dbReference type="RefSeq" id="WP_067018489.1">
    <property type="nucleotide sequence ID" value="NZ_KQ949078.1"/>
</dbReference>
<dbReference type="AlphaFoldDB" id="A0A117S1S4"/>
<dbReference type="STRING" id="909626.AQJ91_09710"/>
<comment type="caution">
    <text evidence="3">The sequence shown here is derived from an EMBL/GenBank/DDBJ whole genome shotgun (WGS) entry which is preliminary data.</text>
</comment>
<accession>A0A117S1S4</accession>
<dbReference type="GO" id="GO:0016740">
    <property type="term" value="F:transferase activity"/>
    <property type="evidence" value="ECO:0007669"/>
    <property type="project" value="UniProtKB-KW"/>
</dbReference>
<keyword evidence="4" id="KW-1185">Reference proteome</keyword>
<sequence>MKRVLIRSGKSPFRVATPAEFIQQDLIGTNTGNLLFSDSAHKMLSTPNTEVTSNGIRTDPSAERAAEINEQYDVFVVPLANAFRPTFQTSLDRLSKLIEQLTIPVVVFGVGAQAPADYDTEWLTPMETSVKRFASAVLDRSASIGVRGELTAGYLNGLGFRDVDIIGCPSMFLYGATFPAIRAAELTADSRIALSLSPDAIPVGDISGIARHAWERYPHLTYYAQNLTDAELLLWGDTTPESGFEDPFPLQLSHALLRENKVRMPLDPATWIDELRGYDFAYGTRIHGNIAALLAGTPAVVLTHDSRTLELCRYFDIPHRPLTDLPADTDPRELYEAADFSPMLKGHGERFERITAFLTRNGLDNAYQHGDGGAAHDARVASLDLPASMPVWDGSDDGQMRYRMSRLRELITAAETKAQKQAKKAGEETGKLRARLTAAERHAIETAEQLDAVRQELAAAHKQLAAVERRVGGIERRLLVRLGPAIRRRTRKLADSRDRKG</sequence>
<feature type="domain" description="Polysaccharide pyruvyl transferase" evidence="2">
    <location>
        <begin position="90"/>
        <end position="306"/>
    </location>
</feature>
<keyword evidence="1" id="KW-0175">Coiled coil</keyword>
<name>A0A117S1S4_9ACTN</name>